<evidence type="ECO:0000313" key="6">
    <source>
        <dbReference type="EMBL" id="ABM70888.1"/>
    </source>
</evidence>
<dbReference type="InterPro" id="IPR032808">
    <property type="entry name" value="DoxX"/>
</dbReference>
<sequence length="126" mass="14033">MKKTFLKNKSIRSFLDFFARVSISAIFISAIPGKINDFERTVEYISSKGIPDQISSILLVGAIICLILGSGFLIFGENQKIGTVFLLLFLIPTTIIFHLFPFHQRAVFMNLGLIGGLIITAIREPK</sequence>
<evidence type="ECO:0000256" key="3">
    <source>
        <dbReference type="ARBA" id="ARBA00022989"/>
    </source>
</evidence>
<reference evidence="6 7" key="1">
    <citation type="journal article" date="2007" name="PLoS Genet.">
        <title>Patterns and implications of gene gain and loss in the evolution of Prochlorococcus.</title>
        <authorList>
            <person name="Kettler G.C."/>
            <person name="Martiny A.C."/>
            <person name="Huang K."/>
            <person name="Zucker J."/>
            <person name="Coleman M.L."/>
            <person name="Rodrigue S."/>
            <person name="Chen F."/>
            <person name="Lapidus A."/>
            <person name="Ferriera S."/>
            <person name="Johnson J."/>
            <person name="Steglich C."/>
            <person name="Church G.M."/>
            <person name="Richardson P."/>
            <person name="Chisholm S.W."/>
        </authorList>
    </citation>
    <scope>NUCLEOTIDE SEQUENCE [LARGE SCALE GENOMIC DNA]</scope>
    <source>
        <strain evidence="6 7">AS9601</strain>
    </source>
</reference>
<dbReference type="HOGENOM" id="CLU_058421_9_0_3"/>
<dbReference type="AlphaFoldDB" id="A2BSX7"/>
<feature type="transmembrane region" description="Helical" evidence="5">
    <location>
        <begin position="53"/>
        <end position="75"/>
    </location>
</feature>
<dbReference type="OrthoDB" id="495902at2"/>
<dbReference type="STRING" id="146891.A9601_16051"/>
<evidence type="ECO:0000256" key="1">
    <source>
        <dbReference type="ARBA" id="ARBA00004141"/>
    </source>
</evidence>
<comment type="subcellular location">
    <subcellularLocation>
        <location evidence="1">Membrane</location>
        <topology evidence="1">Multi-pass membrane protein</topology>
    </subcellularLocation>
</comment>
<gene>
    <name evidence="6" type="ordered locus">A9601_16051</name>
</gene>
<dbReference type="EMBL" id="CP000551">
    <property type="protein sequence ID" value="ABM70888.1"/>
    <property type="molecule type" value="Genomic_DNA"/>
</dbReference>
<dbReference type="RefSeq" id="WP_011819019.1">
    <property type="nucleotide sequence ID" value="NC_008816.1"/>
</dbReference>
<feature type="transmembrane region" description="Helical" evidence="5">
    <location>
        <begin position="106"/>
        <end position="122"/>
    </location>
</feature>
<evidence type="ECO:0000256" key="5">
    <source>
        <dbReference type="SAM" id="Phobius"/>
    </source>
</evidence>
<dbReference type="KEGG" id="pmb:A9601_16051"/>
<name>A2BSX7_PROMS</name>
<feature type="transmembrane region" description="Helical" evidence="5">
    <location>
        <begin position="82"/>
        <end position="100"/>
    </location>
</feature>
<dbReference type="Proteomes" id="UP000002590">
    <property type="component" value="Chromosome"/>
</dbReference>
<keyword evidence="4 5" id="KW-0472">Membrane</keyword>
<feature type="transmembrane region" description="Helical" evidence="5">
    <location>
        <begin position="12"/>
        <end position="33"/>
    </location>
</feature>
<dbReference type="Pfam" id="PF07681">
    <property type="entry name" value="DoxX"/>
    <property type="match status" value="1"/>
</dbReference>
<evidence type="ECO:0000256" key="4">
    <source>
        <dbReference type="ARBA" id="ARBA00023136"/>
    </source>
</evidence>
<dbReference type="GO" id="GO:0016020">
    <property type="term" value="C:membrane"/>
    <property type="evidence" value="ECO:0007669"/>
    <property type="project" value="UniProtKB-SubCell"/>
</dbReference>
<protein>
    <recommendedName>
        <fullName evidence="8">DoxX family protein</fullName>
    </recommendedName>
</protein>
<accession>A2BSX7</accession>
<evidence type="ECO:0008006" key="8">
    <source>
        <dbReference type="Google" id="ProtNLM"/>
    </source>
</evidence>
<keyword evidence="3 5" id="KW-1133">Transmembrane helix</keyword>
<dbReference type="eggNOG" id="COG2259">
    <property type="taxonomic scope" value="Bacteria"/>
</dbReference>
<evidence type="ECO:0000256" key="2">
    <source>
        <dbReference type="ARBA" id="ARBA00022692"/>
    </source>
</evidence>
<keyword evidence="2 5" id="KW-0812">Transmembrane</keyword>
<evidence type="ECO:0000313" key="7">
    <source>
        <dbReference type="Proteomes" id="UP000002590"/>
    </source>
</evidence>
<proteinExistence type="predicted"/>
<organism evidence="6 7">
    <name type="scientific">Prochlorococcus marinus (strain AS9601)</name>
    <dbReference type="NCBI Taxonomy" id="146891"/>
    <lineage>
        <taxon>Bacteria</taxon>
        <taxon>Bacillati</taxon>
        <taxon>Cyanobacteriota</taxon>
        <taxon>Cyanophyceae</taxon>
        <taxon>Synechococcales</taxon>
        <taxon>Prochlorococcaceae</taxon>
        <taxon>Prochlorococcus</taxon>
    </lineage>
</organism>